<organism evidence="2 3">
    <name type="scientific">Micromonospora zhanjiangensis</name>
    <dbReference type="NCBI Taxonomy" id="1522057"/>
    <lineage>
        <taxon>Bacteria</taxon>
        <taxon>Bacillati</taxon>
        <taxon>Actinomycetota</taxon>
        <taxon>Actinomycetes</taxon>
        <taxon>Micromonosporales</taxon>
        <taxon>Micromonosporaceae</taxon>
        <taxon>Micromonospora</taxon>
    </lineage>
</organism>
<dbReference type="InterPro" id="IPR036291">
    <property type="entry name" value="NAD(P)-bd_dom_sf"/>
</dbReference>
<proteinExistence type="inferred from homology"/>
<dbReference type="Gene3D" id="3.40.50.720">
    <property type="entry name" value="NAD(P)-binding Rossmann-like Domain"/>
    <property type="match status" value="1"/>
</dbReference>
<dbReference type="InterPro" id="IPR002347">
    <property type="entry name" value="SDR_fam"/>
</dbReference>
<keyword evidence="3" id="KW-1185">Reference proteome</keyword>
<dbReference type="EMBL" id="JBHSBN010000004">
    <property type="protein sequence ID" value="MFC4105862.1"/>
    <property type="molecule type" value="Genomic_DNA"/>
</dbReference>
<sequence length="250" mass="25924">MDLRLRDRVVLVTGASGDIGATIATTFAREGARVAVGWHSRPERAERVLGEITGLGAKGCTVRLDQGDPGSIERAVGTVRDVLGPVDVLVANAVVWPYVQDWDAVVRGLTANVAGTLALADRVAADMRTTGWGRIVLVSSDVVDQPIPFAAGYPAAKAALEAAARVLAVREAPHGVLTTVVRPGFTLTERALTAPGLGQEAVDAEAAKTPTGRICTPQDVANAVVYLGSDANGHINGEVVSVSGGRHLTR</sequence>
<dbReference type="PANTHER" id="PTHR42879">
    <property type="entry name" value="3-OXOACYL-(ACYL-CARRIER-PROTEIN) REDUCTASE"/>
    <property type="match status" value="1"/>
</dbReference>
<dbReference type="PRINTS" id="PR00081">
    <property type="entry name" value="GDHRDH"/>
</dbReference>
<reference evidence="3" key="1">
    <citation type="journal article" date="2019" name="Int. J. Syst. Evol. Microbiol.">
        <title>The Global Catalogue of Microorganisms (GCM) 10K type strain sequencing project: providing services to taxonomists for standard genome sequencing and annotation.</title>
        <authorList>
            <consortium name="The Broad Institute Genomics Platform"/>
            <consortium name="The Broad Institute Genome Sequencing Center for Infectious Disease"/>
            <person name="Wu L."/>
            <person name="Ma J."/>
        </authorList>
    </citation>
    <scope>NUCLEOTIDE SEQUENCE [LARGE SCALE GENOMIC DNA]</scope>
    <source>
        <strain evidence="3">2902at01</strain>
    </source>
</reference>
<evidence type="ECO:0000256" key="1">
    <source>
        <dbReference type="ARBA" id="ARBA00006484"/>
    </source>
</evidence>
<name>A0ABV8KIP6_9ACTN</name>
<dbReference type="GO" id="GO:0016491">
    <property type="term" value="F:oxidoreductase activity"/>
    <property type="evidence" value="ECO:0007669"/>
    <property type="project" value="UniProtKB-KW"/>
</dbReference>
<dbReference type="EC" id="1.1.1.-" evidence="2"/>
<dbReference type="InterPro" id="IPR050259">
    <property type="entry name" value="SDR"/>
</dbReference>
<dbReference type="Proteomes" id="UP001595868">
    <property type="component" value="Unassembled WGS sequence"/>
</dbReference>
<keyword evidence="2" id="KW-0560">Oxidoreductase</keyword>
<dbReference type="SUPFAM" id="SSF51735">
    <property type="entry name" value="NAD(P)-binding Rossmann-fold domains"/>
    <property type="match status" value="1"/>
</dbReference>
<dbReference type="PANTHER" id="PTHR42879:SF2">
    <property type="entry name" value="3-OXOACYL-[ACYL-CARRIER-PROTEIN] REDUCTASE FABG"/>
    <property type="match status" value="1"/>
</dbReference>
<gene>
    <name evidence="2" type="ORF">ACFOX0_07925</name>
</gene>
<comment type="similarity">
    <text evidence="1">Belongs to the short-chain dehydrogenases/reductases (SDR) family.</text>
</comment>
<evidence type="ECO:0000313" key="3">
    <source>
        <dbReference type="Proteomes" id="UP001595868"/>
    </source>
</evidence>
<comment type="caution">
    <text evidence="2">The sequence shown here is derived from an EMBL/GenBank/DDBJ whole genome shotgun (WGS) entry which is preliminary data.</text>
</comment>
<evidence type="ECO:0000313" key="2">
    <source>
        <dbReference type="EMBL" id="MFC4105862.1"/>
    </source>
</evidence>
<dbReference type="RefSeq" id="WP_377543183.1">
    <property type="nucleotide sequence ID" value="NZ_JBHSBN010000004.1"/>
</dbReference>
<dbReference type="Pfam" id="PF13561">
    <property type="entry name" value="adh_short_C2"/>
    <property type="match status" value="1"/>
</dbReference>
<protein>
    <submittedName>
        <fullName evidence="2">SDR family NAD(P)-dependent oxidoreductase</fullName>
        <ecNumber evidence="2">1.1.1.-</ecNumber>
    </submittedName>
</protein>
<accession>A0ABV8KIP6</accession>